<dbReference type="AlphaFoldDB" id="A0AAF0WTS8"/>
<keyword evidence="11" id="KW-1185">Reference proteome</keyword>
<feature type="transmembrane region" description="Helical" evidence="8">
    <location>
        <begin position="366"/>
        <end position="386"/>
    </location>
</feature>
<evidence type="ECO:0000256" key="2">
    <source>
        <dbReference type="ARBA" id="ARBA00022692"/>
    </source>
</evidence>
<dbReference type="PANTHER" id="PTHR24186:SF37">
    <property type="entry name" value="PGG DOMAIN-CONTAINING PROTEIN"/>
    <property type="match status" value="1"/>
</dbReference>
<dbReference type="PROSITE" id="PS50088">
    <property type="entry name" value="ANK_REPEAT"/>
    <property type="match status" value="2"/>
</dbReference>
<dbReference type="EMBL" id="CP093345">
    <property type="protein sequence ID" value="WOG94956.1"/>
    <property type="molecule type" value="Genomic_DNA"/>
</dbReference>
<evidence type="ECO:0000256" key="4">
    <source>
        <dbReference type="ARBA" id="ARBA00022989"/>
    </source>
</evidence>
<keyword evidence="4 8" id="KW-1133">Transmembrane helix</keyword>
<feature type="transmembrane region" description="Helical" evidence="8">
    <location>
        <begin position="398"/>
        <end position="421"/>
    </location>
</feature>
<feature type="repeat" description="ANK" evidence="7">
    <location>
        <begin position="110"/>
        <end position="142"/>
    </location>
</feature>
<evidence type="ECO:0000313" key="10">
    <source>
        <dbReference type="EMBL" id="WOG94956.1"/>
    </source>
</evidence>
<feature type="domain" description="PGG" evidence="9">
    <location>
        <begin position="365"/>
        <end position="421"/>
    </location>
</feature>
<dbReference type="Gene3D" id="1.25.40.20">
    <property type="entry name" value="Ankyrin repeat-containing domain"/>
    <property type="match status" value="1"/>
</dbReference>
<feature type="repeat" description="ANK" evidence="7">
    <location>
        <begin position="76"/>
        <end position="98"/>
    </location>
</feature>
<reference evidence="10" key="1">
    <citation type="journal article" date="2016" name="Nat. Genet.">
        <title>A high-quality carrot genome assembly provides new insights into carotenoid accumulation and asterid genome evolution.</title>
        <authorList>
            <person name="Iorizzo M."/>
            <person name="Ellison S."/>
            <person name="Senalik D."/>
            <person name="Zeng P."/>
            <person name="Satapoomin P."/>
            <person name="Huang J."/>
            <person name="Bowman M."/>
            <person name="Iovene M."/>
            <person name="Sanseverino W."/>
            <person name="Cavagnaro P."/>
            <person name="Yildiz M."/>
            <person name="Macko-Podgorni A."/>
            <person name="Moranska E."/>
            <person name="Grzebelus E."/>
            <person name="Grzebelus D."/>
            <person name="Ashrafi H."/>
            <person name="Zheng Z."/>
            <person name="Cheng S."/>
            <person name="Spooner D."/>
            <person name="Van Deynze A."/>
            <person name="Simon P."/>
        </authorList>
    </citation>
    <scope>NUCLEOTIDE SEQUENCE</scope>
    <source>
        <tissue evidence="10">Leaf</tissue>
    </source>
</reference>
<dbReference type="InterPro" id="IPR026961">
    <property type="entry name" value="PGG_dom"/>
</dbReference>
<dbReference type="GO" id="GO:0005886">
    <property type="term" value="C:plasma membrane"/>
    <property type="evidence" value="ECO:0007669"/>
    <property type="project" value="TreeGrafter"/>
</dbReference>
<dbReference type="PROSITE" id="PS50297">
    <property type="entry name" value="ANK_REP_REGION"/>
    <property type="match status" value="2"/>
</dbReference>
<dbReference type="PANTHER" id="PTHR24186">
    <property type="entry name" value="PROTEIN PHOSPHATASE 1 REGULATORY SUBUNIT"/>
    <property type="match status" value="1"/>
</dbReference>
<evidence type="ECO:0000256" key="6">
    <source>
        <dbReference type="ARBA" id="ARBA00023136"/>
    </source>
</evidence>
<dbReference type="SMART" id="SM00248">
    <property type="entry name" value="ANK"/>
    <property type="match status" value="6"/>
</dbReference>
<feature type="transmembrane region" description="Helical" evidence="8">
    <location>
        <begin position="441"/>
        <end position="463"/>
    </location>
</feature>
<feature type="domain" description="PGG" evidence="9">
    <location>
        <begin position="282"/>
        <end position="318"/>
    </location>
</feature>
<feature type="transmembrane region" description="Helical" evidence="8">
    <location>
        <begin position="290"/>
        <end position="307"/>
    </location>
</feature>
<accession>A0AAF0WTS8</accession>
<evidence type="ECO:0000256" key="3">
    <source>
        <dbReference type="ARBA" id="ARBA00022737"/>
    </source>
</evidence>
<dbReference type="SUPFAM" id="SSF48403">
    <property type="entry name" value="Ankyrin repeat"/>
    <property type="match status" value="1"/>
</dbReference>
<organism evidence="10 11">
    <name type="scientific">Daucus carota subsp. sativus</name>
    <name type="common">Carrot</name>
    <dbReference type="NCBI Taxonomy" id="79200"/>
    <lineage>
        <taxon>Eukaryota</taxon>
        <taxon>Viridiplantae</taxon>
        <taxon>Streptophyta</taxon>
        <taxon>Embryophyta</taxon>
        <taxon>Tracheophyta</taxon>
        <taxon>Spermatophyta</taxon>
        <taxon>Magnoliopsida</taxon>
        <taxon>eudicotyledons</taxon>
        <taxon>Gunneridae</taxon>
        <taxon>Pentapetalae</taxon>
        <taxon>asterids</taxon>
        <taxon>campanulids</taxon>
        <taxon>Apiales</taxon>
        <taxon>Apiaceae</taxon>
        <taxon>Apioideae</taxon>
        <taxon>Scandiceae</taxon>
        <taxon>Daucinae</taxon>
        <taxon>Daucus</taxon>
        <taxon>Daucus sect. Daucus</taxon>
    </lineage>
</organism>
<keyword evidence="5 7" id="KW-0040">ANK repeat</keyword>
<dbReference type="InterPro" id="IPR036770">
    <property type="entry name" value="Ankyrin_rpt-contain_sf"/>
</dbReference>
<reference evidence="10" key="2">
    <citation type="submission" date="2022-03" db="EMBL/GenBank/DDBJ databases">
        <title>Draft title - Genomic analysis of global carrot germplasm unveils the trajectory of domestication and the origin of high carotenoid orange carrot.</title>
        <authorList>
            <person name="Iorizzo M."/>
            <person name="Ellison S."/>
            <person name="Senalik D."/>
            <person name="Macko-Podgorni A."/>
            <person name="Grzebelus D."/>
            <person name="Bostan H."/>
            <person name="Rolling W."/>
            <person name="Curaba J."/>
            <person name="Simon P."/>
        </authorList>
    </citation>
    <scope>NUCLEOTIDE SEQUENCE</scope>
    <source>
        <tissue evidence="10">Leaf</tissue>
    </source>
</reference>
<protein>
    <recommendedName>
        <fullName evidence="9">PGG domain-containing protein</fullName>
    </recommendedName>
</protein>
<evidence type="ECO:0000259" key="9">
    <source>
        <dbReference type="Pfam" id="PF13962"/>
    </source>
</evidence>
<evidence type="ECO:0000256" key="5">
    <source>
        <dbReference type="ARBA" id="ARBA00023043"/>
    </source>
</evidence>
<keyword evidence="2 8" id="KW-0812">Transmembrane</keyword>
<comment type="subcellular location">
    <subcellularLocation>
        <location evidence="1">Membrane</location>
        <topology evidence="1">Multi-pass membrane protein</topology>
    </subcellularLocation>
</comment>
<name>A0AAF0WTS8_DAUCS</name>
<evidence type="ECO:0000313" key="11">
    <source>
        <dbReference type="Proteomes" id="UP000077755"/>
    </source>
</evidence>
<dbReference type="Proteomes" id="UP000077755">
    <property type="component" value="Chromosome 3"/>
</dbReference>
<dbReference type="Pfam" id="PF13962">
    <property type="entry name" value="PGG"/>
    <property type="match status" value="2"/>
</dbReference>
<sequence length="500" mass="54903">MNIEVKEKRLYDACLEGDAETLQALMKEDKLSLARVTLSSSFNQTPLHIASMLGHFEFAKSLLSYKPDFAGCVDSQGRSALHLASANGYANIIELLLKYDQKMCQFCDEDGRTPLHLAIIKGQHESVRELIKVSKEPNQERTMLHLCVKHNRLDVLILVLESGDRDLSNIKLDDNGNTTLHCATALQRMQIIQYLVKCRSQVEVNSLNEKGLTALDIIEEMPRDVKSKEIREFLISAGILRAKEIEAAIATGQLVPGAAATDHSSKLTRMWKAVKYAPIFHEEVEKKDKTVLVAASVIAAMAYTAAISPPGGVASMDAAEFSPSPSQPISPLDGVAEFSDDPYYSSYYLPPGGSLLAYFWPGLNRAFWISNTIAFMAALTVIFLFVSGATLKKRIIVLLIRGGMWVTLTAMTTAYVCAVVATSPESEKSVKNPYTYNKTILAIVLGLFAWMGMIITSIAIAAYPSIRSLVIKITKLKAKRNKINNDDAPAIASPSTTHIV</sequence>
<dbReference type="InterPro" id="IPR002110">
    <property type="entry name" value="Ankyrin_rpt"/>
</dbReference>
<evidence type="ECO:0000256" key="8">
    <source>
        <dbReference type="SAM" id="Phobius"/>
    </source>
</evidence>
<keyword evidence="6 8" id="KW-0472">Membrane</keyword>
<keyword evidence="3" id="KW-0677">Repeat</keyword>
<evidence type="ECO:0000256" key="7">
    <source>
        <dbReference type="PROSITE-ProRule" id="PRU00023"/>
    </source>
</evidence>
<evidence type="ECO:0000256" key="1">
    <source>
        <dbReference type="ARBA" id="ARBA00004141"/>
    </source>
</evidence>
<proteinExistence type="predicted"/>
<gene>
    <name evidence="10" type="ORF">DCAR_0314253</name>
</gene>
<dbReference type="Pfam" id="PF12796">
    <property type="entry name" value="Ank_2"/>
    <property type="match status" value="2"/>
</dbReference>